<gene>
    <name evidence="2" type="ORF">GKIL_2280</name>
</gene>
<reference evidence="2 3" key="1">
    <citation type="journal article" date="2013" name="PLoS ONE">
        <title>Cultivation and Complete Genome Sequencing of Gloeobacter kilaueensis sp. nov., from a Lava Cave in Kilauea Caldera, Hawai'i.</title>
        <authorList>
            <person name="Saw J.H."/>
            <person name="Schatz M."/>
            <person name="Brown M.V."/>
            <person name="Kunkel D.D."/>
            <person name="Foster J.S."/>
            <person name="Shick H."/>
            <person name="Christensen S."/>
            <person name="Hou S."/>
            <person name="Wan X."/>
            <person name="Donachie S.P."/>
        </authorList>
    </citation>
    <scope>NUCLEOTIDE SEQUENCE [LARGE SCALE GENOMIC DNA]</scope>
    <source>
        <strain evidence="3">JS</strain>
    </source>
</reference>
<feature type="chain" id="PRO_5004663728" description="DUF2808 domain-containing protein" evidence="1">
    <location>
        <begin position="23"/>
        <end position="171"/>
    </location>
</feature>
<protein>
    <recommendedName>
        <fullName evidence="4">DUF2808 domain-containing protein</fullName>
    </recommendedName>
</protein>
<dbReference type="Pfam" id="PF10989">
    <property type="entry name" value="DUF2808"/>
    <property type="match status" value="1"/>
</dbReference>
<evidence type="ECO:0000256" key="1">
    <source>
        <dbReference type="SAM" id="SignalP"/>
    </source>
</evidence>
<sequence>MLKLIALILTGVLVAVAAPAMAVDVRGETYFEHIPTLLHAGTDNYSTTYNYARYSFDVAVPANGEAVGSLYIGFPDRIAVPSADMVSVSDSAGKAIALQNYAVQNNTAQLNFAQPVPPGSKINIQFYPMRNPRLGGTYLFEVSAAPAGPAPHLQFLSFGRINFYAPSGGHR</sequence>
<organism evidence="2 3">
    <name type="scientific">Gloeobacter kilaueensis (strain ATCC BAA-2537 / CCAP 1431/1 / ULC 316 / JS1)</name>
    <dbReference type="NCBI Taxonomy" id="1183438"/>
    <lineage>
        <taxon>Bacteria</taxon>
        <taxon>Bacillati</taxon>
        <taxon>Cyanobacteriota</taxon>
        <taxon>Cyanophyceae</taxon>
        <taxon>Gloeobacterales</taxon>
        <taxon>Gloeobacteraceae</taxon>
        <taxon>Gloeobacter</taxon>
    </lineage>
</organism>
<dbReference type="RefSeq" id="WP_023173687.1">
    <property type="nucleotide sequence ID" value="NC_022600.1"/>
</dbReference>
<evidence type="ECO:0000313" key="2">
    <source>
        <dbReference type="EMBL" id="AGY58526.1"/>
    </source>
</evidence>
<dbReference type="HOGENOM" id="CLU_112932_0_0_3"/>
<dbReference type="KEGG" id="glj:GKIL_2280"/>
<feature type="signal peptide" evidence="1">
    <location>
        <begin position="1"/>
        <end position="22"/>
    </location>
</feature>
<keyword evidence="1" id="KW-0732">Signal</keyword>
<dbReference type="InterPro" id="IPR021256">
    <property type="entry name" value="DUF2808"/>
</dbReference>
<dbReference type="Proteomes" id="UP000017396">
    <property type="component" value="Chromosome"/>
</dbReference>
<proteinExistence type="predicted"/>
<keyword evidence="3" id="KW-1185">Reference proteome</keyword>
<dbReference type="eggNOG" id="COG0265">
    <property type="taxonomic scope" value="Bacteria"/>
</dbReference>
<evidence type="ECO:0008006" key="4">
    <source>
        <dbReference type="Google" id="ProtNLM"/>
    </source>
</evidence>
<dbReference type="OrthoDB" id="423147at2"/>
<dbReference type="AlphaFoldDB" id="U5QHX4"/>
<accession>U5QHX4</accession>
<dbReference type="EMBL" id="CP003587">
    <property type="protein sequence ID" value="AGY58526.1"/>
    <property type="molecule type" value="Genomic_DNA"/>
</dbReference>
<dbReference type="STRING" id="1183438.GKIL_2280"/>
<name>U5QHX4_GLOK1</name>
<evidence type="ECO:0000313" key="3">
    <source>
        <dbReference type="Proteomes" id="UP000017396"/>
    </source>
</evidence>